<dbReference type="RefSeq" id="WP_021687294.1">
    <property type="nucleotide sequence ID" value="NZ_KI260564.1"/>
</dbReference>
<dbReference type="Pfam" id="PF13407">
    <property type="entry name" value="Peripla_BP_4"/>
    <property type="match status" value="1"/>
</dbReference>
<dbReference type="EMBL" id="AWVH01000026">
    <property type="protein sequence ID" value="ERJ93407.1"/>
    <property type="molecule type" value="Genomic_DNA"/>
</dbReference>
<keyword evidence="3 4" id="KW-0732">Signal</keyword>
<dbReference type="InterPro" id="IPR025997">
    <property type="entry name" value="SBP_2_dom"/>
</dbReference>
<dbReference type="InterPro" id="IPR028082">
    <property type="entry name" value="Peripla_BP_I"/>
</dbReference>
<evidence type="ECO:0000313" key="6">
    <source>
        <dbReference type="EMBL" id="ERJ93407.1"/>
    </source>
</evidence>
<evidence type="ECO:0000256" key="1">
    <source>
        <dbReference type="ARBA" id="ARBA00004196"/>
    </source>
</evidence>
<comment type="similarity">
    <text evidence="2">Belongs to the bacterial solute-binding protein 2 family.</text>
</comment>
<sequence>MKRKLTVLLLVAAMIVTGLSGCKAKEAGTKKFKVGITIQSLENSYWAGVFGEVKKMLQEKGWDYTILSCNLSSATQIEQIENFITNGVNLIMVHPADPNAIEDYLKKAREAKIKVMCWDDKMKNTDLNWVLDNTQLGYTIGKACADFVNIHYSQDNKAQIAVMNHPQTPVLLERENGILNALKENAAGKYTIVAQQPALDAATALANMETILQANQNVKIVCSIGAGGDIGANEAFMTKTGGKIPADMGIFSADATEQQLEAISQGQASRASVGFEGSNKKTAAAVVDLYEKLLTGQSFAEQNVFRPLLVINADNVSQYLADYK</sequence>
<dbReference type="PANTHER" id="PTHR46847">
    <property type="entry name" value="D-ALLOSE-BINDING PERIPLASMIC PROTEIN-RELATED"/>
    <property type="match status" value="1"/>
</dbReference>
<dbReference type="PANTHER" id="PTHR46847:SF1">
    <property type="entry name" value="D-ALLOSE-BINDING PERIPLASMIC PROTEIN-RELATED"/>
    <property type="match status" value="1"/>
</dbReference>
<dbReference type="PROSITE" id="PS51257">
    <property type="entry name" value="PROKAR_LIPOPROTEIN"/>
    <property type="match status" value="1"/>
</dbReference>
<dbReference type="CDD" id="cd01536">
    <property type="entry name" value="PBP1_ABC_sugar_binding-like"/>
    <property type="match status" value="1"/>
</dbReference>
<dbReference type="Gene3D" id="3.40.50.2300">
    <property type="match status" value="2"/>
</dbReference>
<feature type="signal peptide" evidence="4">
    <location>
        <begin position="1"/>
        <end position="24"/>
    </location>
</feature>
<gene>
    <name evidence="6" type="ORF">HMPREF9193_01083</name>
</gene>
<evidence type="ECO:0000256" key="2">
    <source>
        <dbReference type="ARBA" id="ARBA00007639"/>
    </source>
</evidence>
<evidence type="ECO:0000256" key="3">
    <source>
        <dbReference type="ARBA" id="ARBA00022729"/>
    </source>
</evidence>
<feature type="domain" description="Periplasmic binding protein" evidence="5">
    <location>
        <begin position="34"/>
        <end position="296"/>
    </location>
</feature>
<protein>
    <recommendedName>
        <fullName evidence="5">Periplasmic binding protein domain-containing protein</fullName>
    </recommendedName>
</protein>
<evidence type="ECO:0000313" key="7">
    <source>
        <dbReference type="Proteomes" id="UP000016649"/>
    </source>
</evidence>
<organism evidence="6 7">
    <name type="scientific">Treponema lecithinolyticum ATCC 700332</name>
    <dbReference type="NCBI Taxonomy" id="1321815"/>
    <lineage>
        <taxon>Bacteria</taxon>
        <taxon>Pseudomonadati</taxon>
        <taxon>Spirochaetota</taxon>
        <taxon>Spirochaetia</taxon>
        <taxon>Spirochaetales</taxon>
        <taxon>Treponemataceae</taxon>
        <taxon>Treponema</taxon>
    </lineage>
</organism>
<feature type="chain" id="PRO_5046294417" description="Periplasmic binding protein domain-containing protein" evidence="4">
    <location>
        <begin position="25"/>
        <end position="324"/>
    </location>
</feature>
<evidence type="ECO:0000259" key="5">
    <source>
        <dbReference type="Pfam" id="PF13407"/>
    </source>
</evidence>
<proteinExistence type="inferred from homology"/>
<comment type="subcellular location">
    <subcellularLocation>
        <location evidence="1">Cell envelope</location>
    </subcellularLocation>
</comment>
<dbReference type="SUPFAM" id="SSF53822">
    <property type="entry name" value="Periplasmic binding protein-like I"/>
    <property type="match status" value="1"/>
</dbReference>
<accession>A0ABN0NZD3</accession>
<reference evidence="6 7" key="1">
    <citation type="submission" date="2013-08" db="EMBL/GenBank/DDBJ databases">
        <authorList>
            <person name="Weinstock G."/>
            <person name="Sodergren E."/>
            <person name="Wylie T."/>
            <person name="Fulton L."/>
            <person name="Fulton R."/>
            <person name="Fronick C."/>
            <person name="O'Laughlin M."/>
            <person name="Godfrey J."/>
            <person name="Miner T."/>
            <person name="Herter B."/>
            <person name="Appelbaum E."/>
            <person name="Cordes M."/>
            <person name="Lek S."/>
            <person name="Wollam A."/>
            <person name="Pepin K.H."/>
            <person name="Palsikar V.B."/>
            <person name="Mitreva M."/>
            <person name="Wilson R.K."/>
        </authorList>
    </citation>
    <scope>NUCLEOTIDE SEQUENCE [LARGE SCALE GENOMIC DNA]</scope>
    <source>
        <strain evidence="6 7">ATCC 700332</strain>
    </source>
</reference>
<keyword evidence="7" id="KW-1185">Reference proteome</keyword>
<name>A0ABN0NZD3_TRELE</name>
<comment type="caution">
    <text evidence="6">The sequence shown here is derived from an EMBL/GenBank/DDBJ whole genome shotgun (WGS) entry which is preliminary data.</text>
</comment>
<dbReference type="Proteomes" id="UP000016649">
    <property type="component" value="Unassembled WGS sequence"/>
</dbReference>
<evidence type="ECO:0000256" key="4">
    <source>
        <dbReference type="SAM" id="SignalP"/>
    </source>
</evidence>